<evidence type="ECO:0000313" key="3">
    <source>
        <dbReference type="Proteomes" id="UP001247805"/>
    </source>
</evidence>
<dbReference type="RefSeq" id="WP_316026723.1">
    <property type="nucleotide sequence ID" value="NZ_JAWDIO010000002.1"/>
</dbReference>
<evidence type="ECO:0000256" key="1">
    <source>
        <dbReference type="SAM" id="SignalP"/>
    </source>
</evidence>
<feature type="signal peptide" evidence="1">
    <location>
        <begin position="1"/>
        <end position="20"/>
    </location>
</feature>
<reference evidence="2 3" key="1">
    <citation type="submission" date="2023-10" db="EMBL/GenBank/DDBJ databases">
        <title>Glaciecola aquimarina strain GGW-M5 nov., isolated from a coastal seawater.</title>
        <authorList>
            <person name="Bayburt H."/>
            <person name="Kim J.M."/>
            <person name="Choi B.J."/>
            <person name="Jeon C.O."/>
        </authorList>
    </citation>
    <scope>NUCLEOTIDE SEQUENCE [LARGE SCALE GENOMIC DNA]</scope>
    <source>
        <strain evidence="2 3">KCTC 32108</strain>
    </source>
</reference>
<feature type="chain" id="PRO_5047298010" description="Lipoprotein" evidence="1">
    <location>
        <begin position="21"/>
        <end position="143"/>
    </location>
</feature>
<dbReference type="PROSITE" id="PS51257">
    <property type="entry name" value="PROKAR_LIPOPROTEIN"/>
    <property type="match status" value="1"/>
</dbReference>
<name>A0ABU3SYU2_9ALTE</name>
<evidence type="ECO:0000313" key="2">
    <source>
        <dbReference type="EMBL" id="MDU0355174.1"/>
    </source>
</evidence>
<keyword evidence="1" id="KW-0732">Signal</keyword>
<proteinExistence type="predicted"/>
<sequence>MEKIILSVAMILTLLLSACGQTESQKNNPIYVETPPKEIEQPFIRVVFNPMSGDINIPNDLLMMPSTDLALFDFTLNTEGQATFDSSDPQHSLSALDGWSAHTPIELRVEAGIDMDIDPASINGDAIKLFEATQALQGTSAEC</sequence>
<keyword evidence="3" id="KW-1185">Reference proteome</keyword>
<comment type="caution">
    <text evidence="2">The sequence shown here is derived from an EMBL/GenBank/DDBJ whole genome shotgun (WGS) entry which is preliminary data.</text>
</comment>
<organism evidence="2 3">
    <name type="scientific">Paraglaciecola aquimarina</name>
    <dbReference type="NCBI Taxonomy" id="1235557"/>
    <lineage>
        <taxon>Bacteria</taxon>
        <taxon>Pseudomonadati</taxon>
        <taxon>Pseudomonadota</taxon>
        <taxon>Gammaproteobacteria</taxon>
        <taxon>Alteromonadales</taxon>
        <taxon>Alteromonadaceae</taxon>
        <taxon>Paraglaciecola</taxon>
    </lineage>
</organism>
<protein>
    <recommendedName>
        <fullName evidence="4">Lipoprotein</fullName>
    </recommendedName>
</protein>
<evidence type="ECO:0008006" key="4">
    <source>
        <dbReference type="Google" id="ProtNLM"/>
    </source>
</evidence>
<gene>
    <name evidence="2" type="ORF">RS130_15820</name>
</gene>
<dbReference type="Proteomes" id="UP001247805">
    <property type="component" value="Unassembled WGS sequence"/>
</dbReference>
<accession>A0ABU3SYU2</accession>
<dbReference type="EMBL" id="JAWDIO010000002">
    <property type="protein sequence ID" value="MDU0355174.1"/>
    <property type="molecule type" value="Genomic_DNA"/>
</dbReference>